<dbReference type="EMBL" id="BRYA01000261">
    <property type="protein sequence ID" value="GMI45706.1"/>
    <property type="molecule type" value="Genomic_DNA"/>
</dbReference>
<keyword evidence="2" id="KW-0812">Transmembrane</keyword>
<dbReference type="OrthoDB" id="198611at2759"/>
<sequence>MATRRSKAKNASPSSNSPPPSPAATRIPRVFASMTRMTRAPLGMRNEVLILLVLFLTSLAVLSSEDVGEYDTYAHSNNGGMDMVMDEVMMAMDSPQRMDAAPMMAKGGAAFRMSADPPPPPPPPGVVNLGAEFLQDLDSNLKDDAAKPSFKKMLMRDGSLTMSTAFTSPPTSPLPANVRLIPSHTSFSSLTENLRKEVSRISGAYVENERANSHEHYFTGSWRKKGHGSGSSRSSNVDRLVRLRNLAMTVKIPSESYEDFMQSLASMSEKEENGVQITEQSSNVKDVTNSYIDVVSRISVLESSEKALRRLMGAASTTRDVLDVERQLRNVINDKEGQAKQKAFYENGISLSTVRITLNERPPVTFDDPVDDTRWDPTKTVTKALNSLETGLVHLSDALIYTIIWAIPVLGAFWVGKMAWEKTMKRGGTTGGGVL</sequence>
<comment type="caution">
    <text evidence="4">The sequence shown here is derived from an EMBL/GenBank/DDBJ whole genome shotgun (WGS) entry which is preliminary data.</text>
</comment>
<keyword evidence="2" id="KW-1133">Transmembrane helix</keyword>
<keyword evidence="5" id="KW-1185">Reference proteome</keyword>
<proteinExistence type="predicted"/>
<evidence type="ECO:0000256" key="1">
    <source>
        <dbReference type="SAM" id="MobiDB-lite"/>
    </source>
</evidence>
<feature type="region of interest" description="Disordered" evidence="1">
    <location>
        <begin position="1"/>
        <end position="26"/>
    </location>
</feature>
<evidence type="ECO:0000313" key="4">
    <source>
        <dbReference type="EMBL" id="GMI45706.1"/>
    </source>
</evidence>
<dbReference type="Pfam" id="PF14257">
    <property type="entry name" value="DUF4349"/>
    <property type="match status" value="1"/>
</dbReference>
<organism evidence="4 5">
    <name type="scientific">Triparma columacea</name>
    <dbReference type="NCBI Taxonomy" id="722753"/>
    <lineage>
        <taxon>Eukaryota</taxon>
        <taxon>Sar</taxon>
        <taxon>Stramenopiles</taxon>
        <taxon>Ochrophyta</taxon>
        <taxon>Bolidophyceae</taxon>
        <taxon>Parmales</taxon>
        <taxon>Triparmaceae</taxon>
        <taxon>Triparma</taxon>
    </lineage>
</organism>
<feature type="transmembrane region" description="Helical" evidence="2">
    <location>
        <begin position="398"/>
        <end position="416"/>
    </location>
</feature>
<dbReference type="InterPro" id="IPR025645">
    <property type="entry name" value="DUF4349"/>
</dbReference>
<evidence type="ECO:0000259" key="3">
    <source>
        <dbReference type="Pfam" id="PF14257"/>
    </source>
</evidence>
<keyword evidence="2" id="KW-0472">Membrane</keyword>
<dbReference type="AlphaFoldDB" id="A0A9W7GGX4"/>
<dbReference type="Proteomes" id="UP001165065">
    <property type="component" value="Unassembled WGS sequence"/>
</dbReference>
<protein>
    <recommendedName>
        <fullName evidence="3">DUF4349 domain-containing protein</fullName>
    </recommendedName>
</protein>
<reference evidence="5" key="1">
    <citation type="journal article" date="2023" name="Commun. Biol.">
        <title>Genome analysis of Parmales, the sister group of diatoms, reveals the evolutionary specialization of diatoms from phago-mixotrophs to photoautotrophs.</title>
        <authorList>
            <person name="Ban H."/>
            <person name="Sato S."/>
            <person name="Yoshikawa S."/>
            <person name="Yamada K."/>
            <person name="Nakamura Y."/>
            <person name="Ichinomiya M."/>
            <person name="Sato N."/>
            <person name="Blanc-Mathieu R."/>
            <person name="Endo H."/>
            <person name="Kuwata A."/>
            <person name="Ogata H."/>
        </authorList>
    </citation>
    <scope>NUCLEOTIDE SEQUENCE [LARGE SCALE GENOMIC DNA]</scope>
</reference>
<name>A0A9W7GGX4_9STRA</name>
<evidence type="ECO:0000313" key="5">
    <source>
        <dbReference type="Proteomes" id="UP001165065"/>
    </source>
</evidence>
<feature type="domain" description="DUF4349" evidence="3">
    <location>
        <begin position="244"/>
        <end position="414"/>
    </location>
</feature>
<accession>A0A9W7GGX4</accession>
<gene>
    <name evidence="4" type="ORF">TrCOL_g12969</name>
</gene>
<evidence type="ECO:0000256" key="2">
    <source>
        <dbReference type="SAM" id="Phobius"/>
    </source>
</evidence>